<dbReference type="RefSeq" id="WP_104713575.1">
    <property type="nucleotide sequence ID" value="NZ_PTRA01000001.1"/>
</dbReference>
<protein>
    <submittedName>
        <fullName evidence="7">Ubiquinone-dependent pyruvate dehydrogenase</fullName>
    </submittedName>
</protein>
<keyword evidence="7" id="KW-0670">Pyruvate</keyword>
<dbReference type="GO" id="GO:0003824">
    <property type="term" value="F:catalytic activity"/>
    <property type="evidence" value="ECO:0007669"/>
    <property type="project" value="InterPro"/>
</dbReference>
<dbReference type="InterPro" id="IPR047211">
    <property type="entry name" value="POXB-like"/>
</dbReference>
<dbReference type="AlphaFoldDB" id="A0A2S7IT50"/>
<keyword evidence="2 3" id="KW-0786">Thiamine pyrophosphate</keyword>
<dbReference type="NCBIfam" id="NF006591">
    <property type="entry name" value="PRK09124.1"/>
    <property type="match status" value="1"/>
</dbReference>
<evidence type="ECO:0000256" key="3">
    <source>
        <dbReference type="RuleBase" id="RU362132"/>
    </source>
</evidence>
<evidence type="ECO:0000259" key="5">
    <source>
        <dbReference type="Pfam" id="PF02775"/>
    </source>
</evidence>
<evidence type="ECO:0000256" key="1">
    <source>
        <dbReference type="ARBA" id="ARBA00007812"/>
    </source>
</evidence>
<dbReference type="GO" id="GO:0019752">
    <property type="term" value="P:carboxylic acid metabolic process"/>
    <property type="evidence" value="ECO:0007669"/>
    <property type="project" value="UniProtKB-ARBA"/>
</dbReference>
<dbReference type="InterPro" id="IPR012000">
    <property type="entry name" value="Thiamin_PyroP_enz_cen_dom"/>
</dbReference>
<dbReference type="InterPro" id="IPR000399">
    <property type="entry name" value="TPP-bd_CS"/>
</dbReference>
<dbReference type="Pfam" id="PF00205">
    <property type="entry name" value="TPP_enzyme_M"/>
    <property type="match status" value="1"/>
</dbReference>
<organism evidence="7 8">
    <name type="scientific">Siphonobacter curvatus</name>
    <dbReference type="NCBI Taxonomy" id="2094562"/>
    <lineage>
        <taxon>Bacteria</taxon>
        <taxon>Pseudomonadati</taxon>
        <taxon>Bacteroidota</taxon>
        <taxon>Cytophagia</taxon>
        <taxon>Cytophagales</taxon>
        <taxon>Cytophagaceae</taxon>
        <taxon>Siphonobacter</taxon>
    </lineage>
</organism>
<dbReference type="SUPFAM" id="SSF52467">
    <property type="entry name" value="DHS-like NAD/FAD-binding domain"/>
    <property type="match status" value="1"/>
</dbReference>
<evidence type="ECO:0000256" key="2">
    <source>
        <dbReference type="ARBA" id="ARBA00023052"/>
    </source>
</evidence>
<evidence type="ECO:0000313" key="7">
    <source>
        <dbReference type="EMBL" id="PQA60852.1"/>
    </source>
</evidence>
<dbReference type="EMBL" id="PTRA01000001">
    <property type="protein sequence ID" value="PQA60852.1"/>
    <property type="molecule type" value="Genomic_DNA"/>
</dbReference>
<accession>A0A2S7IT50</accession>
<dbReference type="PROSITE" id="PS00187">
    <property type="entry name" value="TPP_ENZYMES"/>
    <property type="match status" value="1"/>
</dbReference>
<comment type="caution">
    <text evidence="7">The sequence shown here is derived from an EMBL/GenBank/DDBJ whole genome shotgun (WGS) entry which is preliminary data.</text>
</comment>
<dbReference type="InterPro" id="IPR029035">
    <property type="entry name" value="DHS-like_NAD/FAD-binding_dom"/>
</dbReference>
<keyword evidence="8" id="KW-1185">Reference proteome</keyword>
<gene>
    <name evidence="7" type="ORF">C5O19_14930</name>
</gene>
<dbReference type="GO" id="GO:0000287">
    <property type="term" value="F:magnesium ion binding"/>
    <property type="evidence" value="ECO:0007669"/>
    <property type="project" value="InterPro"/>
</dbReference>
<dbReference type="CDD" id="cd02014">
    <property type="entry name" value="TPP_POX"/>
    <property type="match status" value="1"/>
</dbReference>
<dbReference type="InterPro" id="IPR047210">
    <property type="entry name" value="TPP_PYR_POXB-like"/>
</dbReference>
<dbReference type="PANTHER" id="PTHR42981">
    <property type="entry name" value="PYRUVATE DEHYDROGENASE [UBIQUINONE]"/>
    <property type="match status" value="1"/>
</dbReference>
<comment type="similarity">
    <text evidence="1 3">Belongs to the TPP enzyme family.</text>
</comment>
<dbReference type="Proteomes" id="UP000239590">
    <property type="component" value="Unassembled WGS sequence"/>
</dbReference>
<feature type="domain" description="Thiamine pyrophosphate enzyme central" evidence="4">
    <location>
        <begin position="191"/>
        <end position="319"/>
    </location>
</feature>
<dbReference type="PANTHER" id="PTHR42981:SF2">
    <property type="entry name" value="PYRUVATE DEHYDROGENASE [UBIQUINONE]"/>
    <property type="match status" value="1"/>
</dbReference>
<reference evidence="8" key="1">
    <citation type="submission" date="2018-02" db="EMBL/GenBank/DDBJ databases">
        <title>Genome sequencing of Solimonas sp. HR-BB.</title>
        <authorList>
            <person name="Lee Y."/>
            <person name="Jeon C.O."/>
        </authorList>
    </citation>
    <scope>NUCLEOTIDE SEQUENCE [LARGE SCALE GENOMIC DNA]</scope>
    <source>
        <strain evidence="8">HR-U</strain>
    </source>
</reference>
<name>A0A2S7IT50_9BACT</name>
<dbReference type="InterPro" id="IPR047212">
    <property type="entry name" value="TPP_POXB-like"/>
</dbReference>
<proteinExistence type="inferred from homology"/>
<evidence type="ECO:0000313" key="8">
    <source>
        <dbReference type="Proteomes" id="UP000239590"/>
    </source>
</evidence>
<feature type="domain" description="Thiamine pyrophosphate enzyme TPP-binding" evidence="5">
    <location>
        <begin position="381"/>
        <end position="527"/>
    </location>
</feature>
<dbReference type="Pfam" id="PF02775">
    <property type="entry name" value="TPP_enzyme_C"/>
    <property type="match status" value="1"/>
</dbReference>
<dbReference type="SUPFAM" id="SSF52518">
    <property type="entry name" value="Thiamin diphosphate-binding fold (THDP-binding)"/>
    <property type="match status" value="2"/>
</dbReference>
<dbReference type="CDD" id="cd07039">
    <property type="entry name" value="TPP_PYR_POX"/>
    <property type="match status" value="1"/>
</dbReference>
<dbReference type="Gene3D" id="3.40.50.970">
    <property type="match status" value="2"/>
</dbReference>
<keyword evidence="7" id="KW-0830">Ubiquinone</keyword>
<dbReference type="OrthoDB" id="4494979at2"/>
<sequence length="574" mass="62698">MAKTIAAVMVEMLVQAGVRRIHGVVGDSLNGLVDEIRRSGKIEWIHYRHEESAAFAAGAEAQATGQLAVCAGSCGPGNLHLINGLYDCHRSMAPVLAIAAQIPSMEIGTGYFQETKPEYLFQQCSHYCETISSAKQMPRVFQIALQNALGKQGVAVITLSGDVSSETVDETHLIHPLFLPKPVIRPADEELQQIAQLINQADRITVLGGSGCAGAHAEVLQLCEHVKAPVVYALRGKEYLEYDNPYGVGLTGLIGFSSGAKAISRAEVLLMLGTDFPYKDWYPAHAKIIQVDIRPEHLGRRTRLDMGVVGSVGPTIQALLPMLLPKTDRSHLERSLEAYQESRKELDSHAKGDENDGVIRPEYLTAVLSEQAHPDAIFTCDVGTPTVWAARYLKMTRQRRLIGSFTHGSMASAMPQAIGAQLAFPDRQVIALAGDGGFSMLMGDLLTIYQYNLPVKLVIYNNYSLGFVAMEMKVAGIPPFGTDMKNPNFARMAEAMGIRGIRVENPADVPEAIDEALRHAGPVLVDVVVNPTELSMPPKIQFQQAWGFSMYMMKETLRGDLSDVVETIKTNFLK</sequence>
<dbReference type="Gene3D" id="3.40.50.1220">
    <property type="entry name" value="TPP-binding domain"/>
    <property type="match status" value="1"/>
</dbReference>
<dbReference type="InterPro" id="IPR012001">
    <property type="entry name" value="Thiamin_PyroP_enz_TPP-bd_dom"/>
</dbReference>
<evidence type="ECO:0000259" key="4">
    <source>
        <dbReference type="Pfam" id="PF00205"/>
    </source>
</evidence>
<dbReference type="GO" id="GO:0030976">
    <property type="term" value="F:thiamine pyrophosphate binding"/>
    <property type="evidence" value="ECO:0007669"/>
    <property type="project" value="InterPro"/>
</dbReference>
<feature type="domain" description="Thiamine pyrophosphate enzyme N-terminal TPP-binding" evidence="6">
    <location>
        <begin position="4"/>
        <end position="115"/>
    </location>
</feature>
<dbReference type="InterPro" id="IPR011766">
    <property type="entry name" value="TPP_enzyme_TPP-bd"/>
</dbReference>
<dbReference type="Pfam" id="PF02776">
    <property type="entry name" value="TPP_enzyme_N"/>
    <property type="match status" value="1"/>
</dbReference>
<dbReference type="InterPro" id="IPR029061">
    <property type="entry name" value="THDP-binding"/>
</dbReference>
<evidence type="ECO:0000259" key="6">
    <source>
        <dbReference type="Pfam" id="PF02776"/>
    </source>
</evidence>